<organism evidence="2 3">
    <name type="scientific">Acinetobacter bereziniae</name>
    <name type="common">Acinetobacter genomosp. 10</name>
    <dbReference type="NCBI Taxonomy" id="106648"/>
    <lineage>
        <taxon>Bacteria</taxon>
        <taxon>Pseudomonadati</taxon>
        <taxon>Pseudomonadota</taxon>
        <taxon>Gammaproteobacteria</taxon>
        <taxon>Moraxellales</taxon>
        <taxon>Moraxellaceae</taxon>
        <taxon>Acinetobacter</taxon>
    </lineage>
</organism>
<proteinExistence type="predicted"/>
<evidence type="ECO:0000313" key="2">
    <source>
        <dbReference type="EMBL" id="KAF1025433.1"/>
    </source>
</evidence>
<feature type="chain" id="PRO_5032331037" evidence="1">
    <location>
        <begin position="25"/>
        <end position="254"/>
    </location>
</feature>
<accession>A0A833UVH8</accession>
<evidence type="ECO:0000256" key="1">
    <source>
        <dbReference type="SAM" id="SignalP"/>
    </source>
</evidence>
<feature type="signal peptide" evidence="1">
    <location>
        <begin position="1"/>
        <end position="24"/>
    </location>
</feature>
<keyword evidence="1" id="KW-0732">Signal</keyword>
<name>A0A833UVH8_ACIBZ</name>
<reference evidence="3" key="1">
    <citation type="journal article" date="2020" name="MBio">
        <title>Horizontal gene transfer to a defensive symbiont with a reduced genome amongst a multipartite beetle microbiome.</title>
        <authorList>
            <person name="Waterworth S.C."/>
            <person name="Florez L.V."/>
            <person name="Rees E.R."/>
            <person name="Hertweck C."/>
            <person name="Kaltenpoth M."/>
            <person name="Kwan J.C."/>
        </authorList>
    </citation>
    <scope>NUCLEOTIDE SEQUENCE [LARGE SCALE GENOMIC DNA]</scope>
</reference>
<protein>
    <submittedName>
        <fullName evidence="2">Uncharacterized protein</fullName>
    </submittedName>
</protein>
<comment type="caution">
    <text evidence="2">The sequence shown here is derived from an EMBL/GenBank/DDBJ whole genome shotgun (WGS) entry which is preliminary data.</text>
</comment>
<sequence length="254" mass="29430">MQKSIRMIFKITSLSFILNSVAYAGVCDDDQMVANLLKQAKVTKAEQSLLNCKSDPVDDSTMIMAYAQWISVKDRPEEGEYVLDLFKFSPRNLKVVDHYRVIEPLVSDAISLDSIELDTANYKVTESNRALGLRLNYSGHSQPNPFSMQLLNLYDLKNKKQILDSLIVTRDRAETDMHCNSDAEERTSTLVMQKNQTKKFTDILVNSKIKRYQTQLIAEECQEVNHRFSQQHFILKFDGKQYQLPQSYKDEYQY</sequence>
<dbReference type="EMBL" id="WNDP01000040">
    <property type="protein sequence ID" value="KAF1025433.1"/>
    <property type="molecule type" value="Genomic_DNA"/>
</dbReference>
<dbReference type="AlphaFoldDB" id="A0A833UVH8"/>
<dbReference type="Proteomes" id="UP000490535">
    <property type="component" value="Unassembled WGS sequence"/>
</dbReference>
<evidence type="ECO:0000313" key="3">
    <source>
        <dbReference type="Proteomes" id="UP000490535"/>
    </source>
</evidence>
<gene>
    <name evidence="2" type="ORF">GAK29_01959</name>
</gene>